<dbReference type="InterPro" id="IPR005543">
    <property type="entry name" value="PASTA_dom"/>
</dbReference>
<dbReference type="InterPro" id="IPR000719">
    <property type="entry name" value="Prot_kinase_dom"/>
</dbReference>
<dbReference type="EMBL" id="JAATVY010000004">
    <property type="protein sequence ID" value="NJC69742.1"/>
    <property type="molecule type" value="Genomic_DNA"/>
</dbReference>
<feature type="transmembrane region" description="Helical" evidence="10">
    <location>
        <begin position="411"/>
        <end position="431"/>
    </location>
</feature>
<evidence type="ECO:0000313" key="14">
    <source>
        <dbReference type="Proteomes" id="UP000722989"/>
    </source>
</evidence>
<dbReference type="PANTHER" id="PTHR43289:SF34">
    <property type="entry name" value="SERINE_THREONINE-PROTEIN KINASE YBDM-RELATED"/>
    <property type="match status" value="1"/>
</dbReference>
<comment type="caution">
    <text evidence="13">The sequence shown here is derived from an EMBL/GenBank/DDBJ whole genome shotgun (WGS) entry which is preliminary data.</text>
</comment>
<evidence type="ECO:0000256" key="5">
    <source>
        <dbReference type="ARBA" id="ARBA00022777"/>
    </source>
</evidence>
<feature type="compositionally biased region" description="Polar residues" evidence="9">
    <location>
        <begin position="601"/>
        <end position="612"/>
    </location>
</feature>
<keyword evidence="14" id="KW-1185">Reference proteome</keyword>
<dbReference type="CDD" id="cd14014">
    <property type="entry name" value="STKc_PknB_like"/>
    <property type="match status" value="1"/>
</dbReference>
<evidence type="ECO:0000256" key="4">
    <source>
        <dbReference type="ARBA" id="ARBA00022741"/>
    </source>
</evidence>
<evidence type="ECO:0000313" key="13">
    <source>
        <dbReference type="EMBL" id="NJC69742.1"/>
    </source>
</evidence>
<dbReference type="PROSITE" id="PS50011">
    <property type="entry name" value="PROTEIN_KINASE_DOM"/>
    <property type="match status" value="1"/>
</dbReference>
<dbReference type="Gene3D" id="3.30.200.20">
    <property type="entry name" value="Phosphorylase Kinase, domain 1"/>
    <property type="match status" value="1"/>
</dbReference>
<feature type="region of interest" description="Disordered" evidence="9">
    <location>
        <begin position="601"/>
        <end position="643"/>
    </location>
</feature>
<proteinExistence type="predicted"/>
<dbReference type="GO" id="GO:0016301">
    <property type="term" value="F:kinase activity"/>
    <property type="evidence" value="ECO:0007669"/>
    <property type="project" value="UniProtKB-KW"/>
</dbReference>
<comment type="catalytic activity">
    <reaction evidence="8">
        <text>L-seryl-[protein] + ATP = O-phospho-L-seryl-[protein] + ADP + H(+)</text>
        <dbReference type="Rhea" id="RHEA:17989"/>
        <dbReference type="Rhea" id="RHEA-COMP:9863"/>
        <dbReference type="Rhea" id="RHEA-COMP:11604"/>
        <dbReference type="ChEBI" id="CHEBI:15378"/>
        <dbReference type="ChEBI" id="CHEBI:29999"/>
        <dbReference type="ChEBI" id="CHEBI:30616"/>
        <dbReference type="ChEBI" id="CHEBI:83421"/>
        <dbReference type="ChEBI" id="CHEBI:456216"/>
        <dbReference type="EC" id="2.7.11.1"/>
    </reaction>
</comment>
<feature type="domain" description="PASTA" evidence="12">
    <location>
        <begin position="437"/>
        <end position="500"/>
    </location>
</feature>
<dbReference type="PROSITE" id="PS51178">
    <property type="entry name" value="PASTA"/>
    <property type="match status" value="4"/>
</dbReference>
<dbReference type="Gene3D" id="1.10.510.10">
    <property type="entry name" value="Transferase(Phosphotransferase) domain 1"/>
    <property type="match status" value="1"/>
</dbReference>
<sequence>MDTTVADTLIGALIDGRYRVRARVARGGMATVYTATDERLERTVALKIIHPAQANEPTFLERFTDEAKLIARLTHPNVVAVYDQGTHEGLPYLVLEYVRGRTLREVLADKHRLPPTEALAIMEQMLAAIAAAHRAGLVHRDVKPENVLVADAPNHSLLDSVVKVTDFGLARAVEEASTEAPSNGGHLLATVAYVAPELVTEGHADPRTDVYSAGLVLFEMLTGRVPYEADRPVEVAWQHVDRDVPAPSRYVPGLPPVVDDLVVRATRRDPGARPTDAGAMLAEVQEAREITAVAESTRTRPEAAPTVVVPRYDLSRNAEATAHLAQSDATMHLASPDATMHLEALDVSALHVDPTVVEDRPQWARLPQPRQTRRSRARRPRYAEELYDDDPVVTERRSLRQRILGSPRGRISVAAVLAVLGLLVAFGGWWFGVGRFTTAPNLVDFKKAQAVAFAEKNGFTVRFDGGRYDEKVPKDTVVAQSPTAGRRVVGGSIITLSLSLGPERYKVPDEGGKDVALAQKDLAEIKLTVQVTQVYDDVVPAGTVVGTDPAAGSTVKPNTKIVLKVSRGRAPVTVPNVVGQPVDQAQNALAGQGLKVAVKQQDSTQPANTVLSQDPVDGTGVEPGTTVTLTVSKGPPAVTVPDVNGRSADEARQILTQAGLQVQVVGGGTVRVQNPGAGQQVPPGTTIVLLCFG</sequence>
<evidence type="ECO:0000259" key="11">
    <source>
        <dbReference type="PROSITE" id="PS50011"/>
    </source>
</evidence>
<dbReference type="SUPFAM" id="SSF56112">
    <property type="entry name" value="Protein kinase-like (PK-like)"/>
    <property type="match status" value="1"/>
</dbReference>
<dbReference type="InterPro" id="IPR011009">
    <property type="entry name" value="Kinase-like_dom_sf"/>
</dbReference>
<dbReference type="NCBIfam" id="NF033483">
    <property type="entry name" value="PknB_PASTA_kin"/>
    <property type="match status" value="1"/>
</dbReference>
<dbReference type="Proteomes" id="UP000722989">
    <property type="component" value="Unassembled WGS sequence"/>
</dbReference>
<accession>A0ABX0XV30</accession>
<dbReference type="CDD" id="cd06577">
    <property type="entry name" value="PASTA_pknB"/>
    <property type="match status" value="4"/>
</dbReference>
<keyword evidence="10" id="KW-0472">Membrane</keyword>
<dbReference type="SMART" id="SM00220">
    <property type="entry name" value="S_TKc"/>
    <property type="match status" value="1"/>
</dbReference>
<feature type="compositionally biased region" description="Basic residues" evidence="9">
    <location>
        <begin position="371"/>
        <end position="380"/>
    </location>
</feature>
<dbReference type="RefSeq" id="WP_167924639.1">
    <property type="nucleotide sequence ID" value="NZ_JAATVY010000004.1"/>
</dbReference>
<comment type="catalytic activity">
    <reaction evidence="7">
        <text>L-threonyl-[protein] + ATP = O-phospho-L-threonyl-[protein] + ADP + H(+)</text>
        <dbReference type="Rhea" id="RHEA:46608"/>
        <dbReference type="Rhea" id="RHEA-COMP:11060"/>
        <dbReference type="Rhea" id="RHEA-COMP:11605"/>
        <dbReference type="ChEBI" id="CHEBI:15378"/>
        <dbReference type="ChEBI" id="CHEBI:30013"/>
        <dbReference type="ChEBI" id="CHEBI:30616"/>
        <dbReference type="ChEBI" id="CHEBI:61977"/>
        <dbReference type="ChEBI" id="CHEBI:456216"/>
        <dbReference type="EC" id="2.7.11.1"/>
    </reaction>
</comment>
<dbReference type="PANTHER" id="PTHR43289">
    <property type="entry name" value="MITOGEN-ACTIVATED PROTEIN KINASE KINASE KINASE 20-RELATED"/>
    <property type="match status" value="1"/>
</dbReference>
<evidence type="ECO:0000256" key="8">
    <source>
        <dbReference type="ARBA" id="ARBA00048679"/>
    </source>
</evidence>
<keyword evidence="2" id="KW-0723">Serine/threonine-protein kinase</keyword>
<evidence type="ECO:0000256" key="6">
    <source>
        <dbReference type="ARBA" id="ARBA00022840"/>
    </source>
</evidence>
<evidence type="ECO:0000256" key="1">
    <source>
        <dbReference type="ARBA" id="ARBA00012513"/>
    </source>
</evidence>
<feature type="domain" description="Protein kinase" evidence="11">
    <location>
        <begin position="18"/>
        <end position="288"/>
    </location>
</feature>
<feature type="domain" description="PASTA" evidence="12">
    <location>
        <begin position="568"/>
        <end position="633"/>
    </location>
</feature>
<gene>
    <name evidence="13" type="primary">pknB</name>
    <name evidence="13" type="ORF">HC031_08410</name>
</gene>
<evidence type="ECO:0000256" key="10">
    <source>
        <dbReference type="SAM" id="Phobius"/>
    </source>
</evidence>
<keyword evidence="3" id="KW-0808">Transferase</keyword>
<dbReference type="Pfam" id="PF03793">
    <property type="entry name" value="PASTA"/>
    <property type="match status" value="4"/>
</dbReference>
<keyword evidence="6" id="KW-0067">ATP-binding</keyword>
<reference evidence="13 14" key="1">
    <citation type="submission" date="2020-03" db="EMBL/GenBank/DDBJ databases">
        <title>WGS of the type strain of Planosporangium spp.</title>
        <authorList>
            <person name="Thawai C."/>
        </authorList>
    </citation>
    <scope>NUCLEOTIDE SEQUENCE [LARGE SCALE GENOMIC DNA]</scope>
    <source>
        <strain evidence="13 14">TBRC 5610</strain>
    </source>
</reference>
<organism evidence="13 14">
    <name type="scientific">Planosporangium thailandense</name>
    <dbReference type="NCBI Taxonomy" id="765197"/>
    <lineage>
        <taxon>Bacteria</taxon>
        <taxon>Bacillati</taxon>
        <taxon>Actinomycetota</taxon>
        <taxon>Actinomycetes</taxon>
        <taxon>Micromonosporales</taxon>
        <taxon>Micromonosporaceae</taxon>
        <taxon>Planosporangium</taxon>
    </lineage>
</organism>
<dbReference type="EC" id="2.7.11.1" evidence="1"/>
<evidence type="ECO:0000256" key="2">
    <source>
        <dbReference type="ARBA" id="ARBA00022527"/>
    </source>
</evidence>
<dbReference type="InterPro" id="IPR008271">
    <property type="entry name" value="Ser/Thr_kinase_AS"/>
</dbReference>
<name>A0ABX0XV30_9ACTN</name>
<dbReference type="PROSITE" id="PS00108">
    <property type="entry name" value="PROTEIN_KINASE_ST"/>
    <property type="match status" value="1"/>
</dbReference>
<dbReference type="Gene3D" id="3.30.10.20">
    <property type="match status" value="4"/>
</dbReference>
<dbReference type="Pfam" id="PF00069">
    <property type="entry name" value="Pkinase"/>
    <property type="match status" value="1"/>
</dbReference>
<evidence type="ECO:0000256" key="3">
    <source>
        <dbReference type="ARBA" id="ARBA00022679"/>
    </source>
</evidence>
<evidence type="ECO:0000256" key="7">
    <source>
        <dbReference type="ARBA" id="ARBA00047899"/>
    </source>
</evidence>
<evidence type="ECO:0000256" key="9">
    <source>
        <dbReference type="SAM" id="MobiDB-lite"/>
    </source>
</evidence>
<keyword evidence="5 13" id="KW-0418">Kinase</keyword>
<dbReference type="SUPFAM" id="SSF54184">
    <property type="entry name" value="Penicillin-binding protein 2x (pbp-2x), c-terminal domain"/>
    <property type="match status" value="2"/>
</dbReference>
<dbReference type="SMART" id="SM00740">
    <property type="entry name" value="PASTA"/>
    <property type="match status" value="4"/>
</dbReference>
<protein>
    <recommendedName>
        <fullName evidence="1">non-specific serine/threonine protein kinase</fullName>
        <ecNumber evidence="1">2.7.11.1</ecNumber>
    </recommendedName>
</protein>
<keyword evidence="10" id="KW-0812">Transmembrane</keyword>
<feature type="domain" description="PASTA" evidence="12">
    <location>
        <begin position="634"/>
        <end position="693"/>
    </location>
</feature>
<feature type="region of interest" description="Disordered" evidence="9">
    <location>
        <begin position="362"/>
        <end position="381"/>
    </location>
</feature>
<feature type="domain" description="PASTA" evidence="12">
    <location>
        <begin position="501"/>
        <end position="567"/>
    </location>
</feature>
<keyword evidence="10" id="KW-1133">Transmembrane helix</keyword>
<keyword evidence="4" id="KW-0547">Nucleotide-binding</keyword>
<evidence type="ECO:0000259" key="12">
    <source>
        <dbReference type="PROSITE" id="PS51178"/>
    </source>
</evidence>